<dbReference type="Pfam" id="PF03279">
    <property type="entry name" value="Lip_A_acyltrans"/>
    <property type="match status" value="1"/>
</dbReference>
<evidence type="ECO:0000256" key="1">
    <source>
        <dbReference type="ARBA" id="ARBA00022475"/>
    </source>
</evidence>
<dbReference type="PIRSF" id="PIRSF026649">
    <property type="entry name" value="MsbB"/>
    <property type="match status" value="1"/>
</dbReference>
<evidence type="ECO:0000256" key="3">
    <source>
        <dbReference type="ARBA" id="ARBA00022679"/>
    </source>
</evidence>
<gene>
    <name evidence="9" type="primary">lpxL</name>
    <name evidence="10" type="ORF">B0I24_11140</name>
    <name evidence="11" type="ORF">CWE07_11805</name>
</gene>
<proteinExistence type="inferred from homology"/>
<dbReference type="GO" id="GO:0005886">
    <property type="term" value="C:plasma membrane"/>
    <property type="evidence" value="ECO:0007669"/>
    <property type="project" value="UniProtKB-SubCell"/>
</dbReference>
<evidence type="ECO:0000256" key="5">
    <source>
        <dbReference type="ARBA" id="ARBA00022985"/>
    </source>
</evidence>
<dbReference type="InterPro" id="IPR004960">
    <property type="entry name" value="LipA_acyltrans"/>
</dbReference>
<dbReference type="EMBL" id="PIPK01000012">
    <property type="protein sequence ID" value="RUO21048.1"/>
    <property type="molecule type" value="Genomic_DNA"/>
</dbReference>
<comment type="subcellular location">
    <subcellularLocation>
        <location evidence="9">Cell inner membrane</location>
        <topology evidence="9">Single-pass membrane protein</topology>
    </subcellularLocation>
</comment>
<dbReference type="AlphaFoldDB" id="A0A327WUX5"/>
<comment type="function">
    <text evidence="9">Catalyzes the transfer of an acyl chain from an acyl-[acyl-carrier-protein] (ACP) to a Kdo(2)-lipid IV(A) to form a Kdo(2)-(acyl)-lipid IV(A).</text>
</comment>
<dbReference type="CDD" id="cd07984">
    <property type="entry name" value="LPLAT_LABLAT-like"/>
    <property type="match status" value="1"/>
</dbReference>
<dbReference type="PANTHER" id="PTHR30606:SF9">
    <property type="entry name" value="LIPID A BIOSYNTHESIS LAUROYLTRANSFERASE"/>
    <property type="match status" value="1"/>
</dbReference>
<dbReference type="NCBIfam" id="TIGR02207">
    <property type="entry name" value="lipid_A_htrB"/>
    <property type="match status" value="1"/>
</dbReference>
<evidence type="ECO:0000313" key="12">
    <source>
        <dbReference type="Proteomes" id="UP000249203"/>
    </source>
</evidence>
<keyword evidence="1 9" id="KW-1003">Cell membrane</keyword>
<keyword evidence="6 9" id="KW-1133">Transmembrane helix</keyword>
<dbReference type="Proteomes" id="UP000249203">
    <property type="component" value="Unassembled WGS sequence"/>
</dbReference>
<sequence length="328" mass="37754">MTESKSTSEATAAKQKGALHAPQFQRQMLLPKFWPTWALVGFLYLLSWLPYRLQMLLGRGIGRLLMKAVPKRTKVARRTLTLSFPDMPEKEREALLKRNFANAGMALFETGIAWWWPNWRLKRLIKIEGEEHVIANQKAGKGLFVLLFHFLNLEVHVRVAGMFHSSVGLYRPHNNAVMEYIQTKGRSRSNKYMIDRKDVRAMVSALREGEMAGYLPDQDYGRHRAVFAPLFAVPDACTTQGTSLFANVKNATTLVSVLKRLPNDQGYCIYFYPPQAPIPSGDVYEDACRVNREVEKAVAMQPDLYMWMHRRYKTRPSEDMPDYYADLD</sequence>
<keyword evidence="8 9" id="KW-0012">Acyltransferase</keyword>
<keyword evidence="2 9" id="KW-0997">Cell inner membrane</keyword>
<evidence type="ECO:0000256" key="8">
    <source>
        <dbReference type="ARBA" id="ARBA00023315"/>
    </source>
</evidence>
<comment type="pathway">
    <text evidence="9">Bacterial outer membrane biogenesis; lipopolysaccharide biosynthesis.</text>
</comment>
<reference evidence="11 13" key="1">
    <citation type="journal article" date="2018" name="Front. Microbiol.">
        <title>Genome-Based Analysis Reveals the Taxonomy and Diversity of the Family Idiomarinaceae.</title>
        <authorList>
            <person name="Liu Y."/>
            <person name="Lai Q."/>
            <person name="Shao Z."/>
        </authorList>
    </citation>
    <scope>NUCLEOTIDE SEQUENCE [LARGE SCALE GENOMIC DNA]</scope>
    <source>
        <strain evidence="11 13">CF12-14</strain>
    </source>
</reference>
<feature type="short sequence motif" description="HXXXXD motif" evidence="9">
    <location>
        <begin position="149"/>
        <end position="154"/>
    </location>
</feature>
<evidence type="ECO:0000313" key="13">
    <source>
        <dbReference type="Proteomes" id="UP000287865"/>
    </source>
</evidence>
<keyword evidence="7 9" id="KW-0472">Membrane</keyword>
<evidence type="ECO:0000313" key="11">
    <source>
        <dbReference type="EMBL" id="RUO21048.1"/>
    </source>
</evidence>
<keyword evidence="4 9" id="KW-0812">Transmembrane</keyword>
<dbReference type="EC" id="2.3.1.241" evidence="9"/>
<dbReference type="RefSeq" id="WP_111569973.1">
    <property type="nucleotide sequence ID" value="NZ_PIPK01000012.1"/>
</dbReference>
<keyword evidence="5 9" id="KW-0448">Lipopolysaccharide biosynthesis</keyword>
<protein>
    <recommendedName>
        <fullName evidence="9">Lipid A biosynthesis acyltransferase</fullName>
        <ecNumber evidence="9">2.3.1.241</ecNumber>
    </recommendedName>
    <alternativeName>
        <fullName evidence="9">Kdo(2)-lipid IV(A) acyltransferase</fullName>
    </alternativeName>
</protein>
<organism evidence="10 12">
    <name type="scientific">Aliidiomarina maris</name>
    <dbReference type="NCBI Taxonomy" id="531312"/>
    <lineage>
        <taxon>Bacteria</taxon>
        <taxon>Pseudomonadati</taxon>
        <taxon>Pseudomonadota</taxon>
        <taxon>Gammaproteobacteria</taxon>
        <taxon>Alteromonadales</taxon>
        <taxon>Idiomarinaceae</taxon>
        <taxon>Aliidiomarina</taxon>
    </lineage>
</organism>
<feature type="transmembrane region" description="Helical" evidence="9">
    <location>
        <begin position="33"/>
        <end position="51"/>
    </location>
</feature>
<dbReference type="PANTHER" id="PTHR30606">
    <property type="entry name" value="LIPID A BIOSYNTHESIS LAUROYL ACYLTRANSFERASE"/>
    <property type="match status" value="1"/>
</dbReference>
<evidence type="ECO:0000256" key="7">
    <source>
        <dbReference type="ARBA" id="ARBA00023136"/>
    </source>
</evidence>
<dbReference type="OrthoDB" id="9803456at2"/>
<keyword evidence="13" id="KW-1185">Reference proteome</keyword>
<keyword evidence="3 9" id="KW-0808">Transferase</keyword>
<comment type="similarity">
    <text evidence="9">Belongs to the LpxL/LpxM/LpxP family.</text>
</comment>
<reference evidence="10 12" key="2">
    <citation type="submission" date="2018-06" db="EMBL/GenBank/DDBJ databases">
        <title>Genomic Encyclopedia of Type Strains, Phase III (KMG-III): the genomes of soil and plant-associated and newly described type strains.</title>
        <authorList>
            <person name="Whitman W."/>
        </authorList>
    </citation>
    <scope>NUCLEOTIDE SEQUENCE [LARGE SCALE GENOMIC DNA]</scope>
    <source>
        <strain evidence="10 12">CGMCC 1.15366</strain>
    </source>
</reference>
<dbReference type="GO" id="GO:0008913">
    <property type="term" value="F:Kdo2-lipid IVA acyltransferase activity"/>
    <property type="evidence" value="ECO:0007669"/>
    <property type="project" value="UniProtKB-EC"/>
</dbReference>
<dbReference type="Proteomes" id="UP000287865">
    <property type="component" value="Unassembled WGS sequence"/>
</dbReference>
<evidence type="ECO:0000256" key="9">
    <source>
        <dbReference type="HAMAP-Rule" id="MF_01942"/>
    </source>
</evidence>
<dbReference type="GO" id="GO:0009245">
    <property type="term" value="P:lipid A biosynthetic process"/>
    <property type="evidence" value="ECO:0007669"/>
    <property type="project" value="InterPro"/>
</dbReference>
<evidence type="ECO:0000256" key="4">
    <source>
        <dbReference type="ARBA" id="ARBA00022692"/>
    </source>
</evidence>
<name>A0A327WUX5_9GAMM</name>
<dbReference type="GO" id="GO:0036104">
    <property type="term" value="P:Kdo2-lipid A biosynthetic process"/>
    <property type="evidence" value="ECO:0007669"/>
    <property type="project" value="UniProtKB-UniRule"/>
</dbReference>
<comment type="catalytic activity">
    <reaction evidence="9">
        <text>an alpha-Kdo-(2-&gt;4)-alpha-Kdo-(2-&gt;6)-lipid IVA + a fatty acyl-[ACP] = an alpha-Kdo-(2-&gt;4)-alpha-Kdo-(2-&gt;6)-(acyl)-lipid IVA + holo-[ACP]</text>
        <dbReference type="Rhea" id="RHEA:69396"/>
        <dbReference type="Rhea" id="RHEA-COMP:9685"/>
        <dbReference type="Rhea" id="RHEA-COMP:14125"/>
        <dbReference type="ChEBI" id="CHEBI:64479"/>
        <dbReference type="ChEBI" id="CHEBI:138651"/>
        <dbReference type="ChEBI" id="CHEBI:176429"/>
        <dbReference type="ChEBI" id="CHEBI:176430"/>
        <dbReference type="EC" id="2.3.1.241"/>
    </reaction>
</comment>
<dbReference type="HAMAP" id="MF_01942">
    <property type="entry name" value="Lipid_A_LpxL_LpxP"/>
    <property type="match status" value="1"/>
</dbReference>
<dbReference type="GO" id="GO:0009103">
    <property type="term" value="P:lipopolysaccharide biosynthetic process"/>
    <property type="evidence" value="ECO:0007669"/>
    <property type="project" value="UniProtKB-UniRule"/>
</dbReference>
<dbReference type="UniPathway" id="UPA00030"/>
<accession>A0A327WUX5</accession>
<comment type="caution">
    <text evidence="10">The sequence shown here is derived from an EMBL/GenBank/DDBJ whole genome shotgun (WGS) entry which is preliminary data.</text>
</comment>
<evidence type="ECO:0000256" key="2">
    <source>
        <dbReference type="ARBA" id="ARBA00022519"/>
    </source>
</evidence>
<dbReference type="EMBL" id="QLMD01000011">
    <property type="protein sequence ID" value="RAJ95255.1"/>
    <property type="molecule type" value="Genomic_DNA"/>
</dbReference>
<dbReference type="UniPathway" id="UPA00360">
    <property type="reaction ID" value="UER00485"/>
</dbReference>
<evidence type="ECO:0000256" key="6">
    <source>
        <dbReference type="ARBA" id="ARBA00022989"/>
    </source>
</evidence>
<comment type="pathway">
    <text evidence="9">Glycolipid biosynthesis; KDO(2)-lipid A biosynthesis; KDO(2)-lipid A from CMP-3-deoxy-D-manno-octulosonate and lipid IV(A): step 3/4.</text>
</comment>
<dbReference type="InterPro" id="IPR011920">
    <property type="entry name" value="Lipid_A_LpxL_LpxP"/>
</dbReference>
<evidence type="ECO:0000313" key="10">
    <source>
        <dbReference type="EMBL" id="RAJ95255.1"/>
    </source>
</evidence>